<name>A0A090GTM8_MESPL</name>
<dbReference type="SUPFAM" id="SSF63867">
    <property type="entry name" value="MoeA C-terminal domain-like"/>
    <property type="match status" value="1"/>
</dbReference>
<comment type="pathway">
    <text evidence="2 6">Cofactor biosynthesis; molybdopterin biosynthesis.</text>
</comment>
<dbReference type="Pfam" id="PF03454">
    <property type="entry name" value="MoeA_C"/>
    <property type="match status" value="1"/>
</dbReference>
<evidence type="ECO:0000256" key="5">
    <source>
        <dbReference type="ARBA" id="ARBA00047317"/>
    </source>
</evidence>
<evidence type="ECO:0000256" key="2">
    <source>
        <dbReference type="ARBA" id="ARBA00005046"/>
    </source>
</evidence>
<dbReference type="PANTHER" id="PTHR10192">
    <property type="entry name" value="MOLYBDOPTERIN BIOSYNTHESIS PROTEIN"/>
    <property type="match status" value="1"/>
</dbReference>
<gene>
    <name evidence="8" type="primary">moeA</name>
    <name evidence="8" type="ORF">MPL3365_180246</name>
</gene>
<organism evidence="8 9">
    <name type="scientific">Mesorhizobium plurifarium</name>
    <dbReference type="NCBI Taxonomy" id="69974"/>
    <lineage>
        <taxon>Bacteria</taxon>
        <taxon>Pseudomonadati</taxon>
        <taxon>Pseudomonadota</taxon>
        <taxon>Alphaproteobacteria</taxon>
        <taxon>Hyphomicrobiales</taxon>
        <taxon>Phyllobacteriaceae</taxon>
        <taxon>Mesorhizobium</taxon>
    </lineage>
</organism>
<dbReference type="CDD" id="cd00887">
    <property type="entry name" value="MoeA"/>
    <property type="match status" value="1"/>
</dbReference>
<keyword evidence="6" id="KW-0500">Molybdenum</keyword>
<dbReference type="GO" id="GO:0046872">
    <property type="term" value="F:metal ion binding"/>
    <property type="evidence" value="ECO:0007669"/>
    <property type="project" value="UniProtKB-UniRule"/>
</dbReference>
<dbReference type="Gene3D" id="2.40.340.10">
    <property type="entry name" value="MoeA, C-terminal, domain IV"/>
    <property type="match status" value="1"/>
</dbReference>
<dbReference type="Gene3D" id="3.90.105.10">
    <property type="entry name" value="Molybdopterin biosynthesis moea protein, domain 2"/>
    <property type="match status" value="1"/>
</dbReference>
<dbReference type="Pfam" id="PF00994">
    <property type="entry name" value="MoCF_biosynth"/>
    <property type="match status" value="1"/>
</dbReference>
<dbReference type="Pfam" id="PF03453">
    <property type="entry name" value="MoeA_N"/>
    <property type="match status" value="1"/>
</dbReference>
<comment type="similarity">
    <text evidence="3 6">Belongs to the MoeA family.</text>
</comment>
<dbReference type="InterPro" id="IPR005110">
    <property type="entry name" value="MoeA_linker/N"/>
</dbReference>
<dbReference type="Proteomes" id="UP000046122">
    <property type="component" value="Unassembled WGS sequence"/>
</dbReference>
<dbReference type="SUPFAM" id="SSF53218">
    <property type="entry name" value="Molybdenum cofactor biosynthesis proteins"/>
    <property type="match status" value="1"/>
</dbReference>
<evidence type="ECO:0000256" key="1">
    <source>
        <dbReference type="ARBA" id="ARBA00002901"/>
    </source>
</evidence>
<dbReference type="GO" id="GO:0061599">
    <property type="term" value="F:molybdopterin molybdotransferase activity"/>
    <property type="evidence" value="ECO:0007669"/>
    <property type="project" value="UniProtKB-UniRule"/>
</dbReference>
<evidence type="ECO:0000256" key="6">
    <source>
        <dbReference type="RuleBase" id="RU365090"/>
    </source>
</evidence>
<dbReference type="EC" id="2.10.1.1" evidence="6"/>
<comment type="function">
    <text evidence="1 6">Catalyzes the insertion of molybdate into adenylated molybdopterin with the concomitant release of AMP.</text>
</comment>
<dbReference type="PROSITE" id="PS01079">
    <property type="entry name" value="MOCF_BIOSYNTHESIS_2"/>
    <property type="match status" value="1"/>
</dbReference>
<proteinExistence type="inferred from homology"/>
<keyword evidence="6" id="KW-0479">Metal-binding</keyword>
<dbReference type="SMART" id="SM00852">
    <property type="entry name" value="MoCF_biosynth"/>
    <property type="match status" value="1"/>
</dbReference>
<dbReference type="InterPro" id="IPR001453">
    <property type="entry name" value="MoaB/Mog_dom"/>
</dbReference>
<dbReference type="InterPro" id="IPR005111">
    <property type="entry name" value="MoeA_C_domain_IV"/>
</dbReference>
<feature type="domain" description="MoaB/Mog" evidence="7">
    <location>
        <begin position="192"/>
        <end position="329"/>
    </location>
</feature>
<dbReference type="GO" id="GO:0006777">
    <property type="term" value="P:Mo-molybdopterin cofactor biosynthetic process"/>
    <property type="evidence" value="ECO:0007669"/>
    <property type="project" value="UniProtKB-UniRule"/>
</dbReference>
<keyword evidence="6" id="KW-0460">Magnesium</keyword>
<dbReference type="GO" id="GO:0005829">
    <property type="term" value="C:cytosol"/>
    <property type="evidence" value="ECO:0007669"/>
    <property type="project" value="TreeGrafter"/>
</dbReference>
<dbReference type="UniPathway" id="UPA00344"/>
<evidence type="ECO:0000313" key="9">
    <source>
        <dbReference type="Proteomes" id="UP000046122"/>
    </source>
</evidence>
<evidence type="ECO:0000259" key="7">
    <source>
        <dbReference type="SMART" id="SM00852"/>
    </source>
</evidence>
<dbReference type="NCBIfam" id="NF045515">
    <property type="entry name" value="Glp_gephyrin"/>
    <property type="match status" value="1"/>
</dbReference>
<dbReference type="Gene3D" id="3.40.980.10">
    <property type="entry name" value="MoaB/Mog-like domain"/>
    <property type="match status" value="1"/>
</dbReference>
<comment type="cofactor">
    <cofactor evidence="6">
        <name>Mg(2+)</name>
        <dbReference type="ChEBI" id="CHEBI:18420"/>
    </cofactor>
</comment>
<dbReference type="InterPro" id="IPR036135">
    <property type="entry name" value="MoeA_linker/N_sf"/>
</dbReference>
<dbReference type="SUPFAM" id="SSF63882">
    <property type="entry name" value="MoeA N-terminal region -like"/>
    <property type="match status" value="1"/>
</dbReference>
<keyword evidence="6" id="KW-0808">Transferase</keyword>
<dbReference type="InterPro" id="IPR008284">
    <property type="entry name" value="MoCF_biosynth_CS"/>
</dbReference>
<evidence type="ECO:0000256" key="4">
    <source>
        <dbReference type="ARBA" id="ARBA00023150"/>
    </source>
</evidence>
<comment type="catalytic activity">
    <reaction evidence="5">
        <text>adenylyl-molybdopterin + molybdate = Mo-molybdopterin + AMP + H(+)</text>
        <dbReference type="Rhea" id="RHEA:35047"/>
        <dbReference type="ChEBI" id="CHEBI:15378"/>
        <dbReference type="ChEBI" id="CHEBI:36264"/>
        <dbReference type="ChEBI" id="CHEBI:62727"/>
        <dbReference type="ChEBI" id="CHEBI:71302"/>
        <dbReference type="ChEBI" id="CHEBI:456215"/>
        <dbReference type="EC" id="2.10.1.1"/>
    </reaction>
</comment>
<reference evidence="8 9" key="1">
    <citation type="submission" date="2014-08" db="EMBL/GenBank/DDBJ databases">
        <authorList>
            <person name="Moulin Lionel"/>
        </authorList>
    </citation>
    <scope>NUCLEOTIDE SEQUENCE [LARGE SCALE GENOMIC DNA]</scope>
</reference>
<evidence type="ECO:0000256" key="3">
    <source>
        <dbReference type="ARBA" id="ARBA00010763"/>
    </source>
</evidence>
<dbReference type="AlphaFoldDB" id="A0A090GTM8"/>
<dbReference type="Gene3D" id="2.170.190.11">
    <property type="entry name" value="Molybdopterin biosynthesis moea protein, domain 3"/>
    <property type="match status" value="1"/>
</dbReference>
<dbReference type="InterPro" id="IPR038987">
    <property type="entry name" value="MoeA-like"/>
</dbReference>
<dbReference type="InterPro" id="IPR036425">
    <property type="entry name" value="MoaB/Mog-like_dom_sf"/>
</dbReference>
<sequence>MTAPAILPDSCFCAGAGAVPFETARSVAIALARPLDQSEMVPLADAVGRILAASIEAPRAIPPFDQAAMDGYAISLAGRRGVPLVLPAISRTSAGDPPGVLAPRAAHRIMTGAALPEGADTVIMQEQTTRRGDLVRFAFDVAPGANIRRAGEDVRQGACILRPGCMIGWPEIALLAAIGIDHVPVARRVRIAVVTTGSELRKTGGSLAPGAIFDSNGPLLAALLREPSTDIALSTARDDSAAIARVLEDSTKSADLIITTAGMSVGEEDHMRNAIGRARGRLEIVKVAMKPGKPLAIGKIGEACFVGLPGNPQAAAFGALAFVRPIVATLLGQVPARRITAELAFTCSRKPDRTELVPVRLNVEQGRLTASRSGPEGSHRMMPMVSADAIAIVPGASTPIEPGMSVEVLPFSHGMFGR</sequence>
<keyword evidence="4 6" id="KW-0501">Molybdenum cofactor biosynthesis</keyword>
<dbReference type="EMBL" id="CCNE01000010">
    <property type="protein sequence ID" value="CDX53672.1"/>
    <property type="molecule type" value="Genomic_DNA"/>
</dbReference>
<dbReference type="PANTHER" id="PTHR10192:SF5">
    <property type="entry name" value="GEPHYRIN"/>
    <property type="match status" value="1"/>
</dbReference>
<protein>
    <recommendedName>
        <fullName evidence="6">Molybdopterin molybdenumtransferase</fullName>
        <ecNumber evidence="6">2.10.1.1</ecNumber>
    </recommendedName>
</protein>
<evidence type="ECO:0000313" key="8">
    <source>
        <dbReference type="EMBL" id="CDX53672.1"/>
    </source>
</evidence>
<accession>A0A090GTM8</accession>
<dbReference type="InterPro" id="IPR036688">
    <property type="entry name" value="MoeA_C_domain_IV_sf"/>
</dbReference>